<dbReference type="AlphaFoldDB" id="A0A7J8XKJ1"/>
<keyword evidence="2" id="KW-1185">Reference proteome</keyword>
<reference evidence="1 2" key="1">
    <citation type="journal article" date="2019" name="Genome Biol. Evol.">
        <title>Insights into the evolution of the New World diploid cottons (Gossypium, subgenus Houzingenia) based on genome sequencing.</title>
        <authorList>
            <person name="Grover C.E."/>
            <person name="Arick M.A. 2nd"/>
            <person name="Thrash A."/>
            <person name="Conover J.L."/>
            <person name="Sanders W.S."/>
            <person name="Peterson D.G."/>
            <person name="Frelichowski J.E."/>
            <person name="Scheffler J.A."/>
            <person name="Scheffler B.E."/>
            <person name="Wendel J.F."/>
        </authorList>
    </citation>
    <scope>NUCLEOTIDE SEQUENCE [LARGE SCALE GENOMIC DNA]</scope>
    <source>
        <strain evidence="1">185</strain>
        <tissue evidence="1">Leaf</tissue>
    </source>
</reference>
<gene>
    <name evidence="1" type="ORF">Goari_015303</name>
</gene>
<evidence type="ECO:0008006" key="3">
    <source>
        <dbReference type="Google" id="ProtNLM"/>
    </source>
</evidence>
<dbReference type="PANTHER" id="PTHR35021:SF8">
    <property type="entry name" value="FIBER PROTEIN FB17"/>
    <property type="match status" value="1"/>
</dbReference>
<dbReference type="PANTHER" id="PTHR35021">
    <property type="match status" value="1"/>
</dbReference>
<sequence>MAEDAINFIIDRMISHIRLEIELLLKIEDYLDHHRNTSSAREAMLRGAGERSATSNLTAWLTKLEDEEQFVTDYYFQRWLKVKKYLENMLVDSFRTALQEVRRMRKIIEMLNFSDSYEKMGYGMAEPEHQSMSNGSKKRNLKFVSDDLRQEAERKKKQRNIQYRRQIRAEFGDDPTERGINNNGKITNWRCKWQRMVEMLLSGLKATNVGKTKASQQVLCHRNQMKMQWPIQSDPLLIIQVIQEPDRKCKVLEAKAKWRLLLRGETIEKLDRQRSEIFFPPSCKVKVTATDDKTREGVQSEFRDLENQLYDKGNDK</sequence>
<comment type="caution">
    <text evidence="1">The sequence shown here is derived from an EMBL/GenBank/DDBJ whole genome shotgun (WGS) entry which is preliminary data.</text>
</comment>
<dbReference type="EMBL" id="JABFAA010000007">
    <property type="protein sequence ID" value="MBA0687798.1"/>
    <property type="molecule type" value="Genomic_DNA"/>
</dbReference>
<feature type="non-terminal residue" evidence="1">
    <location>
        <position position="1"/>
    </location>
</feature>
<proteinExistence type="predicted"/>
<dbReference type="Proteomes" id="UP000593577">
    <property type="component" value="Unassembled WGS sequence"/>
</dbReference>
<protein>
    <recommendedName>
        <fullName evidence="3">Rx N-terminal domain-containing protein</fullName>
    </recommendedName>
</protein>
<accession>A0A7J8XKJ1</accession>
<organism evidence="1 2">
    <name type="scientific">Gossypium aridum</name>
    <name type="common">American cotton</name>
    <name type="synonym">Erioxylum aridum</name>
    <dbReference type="NCBI Taxonomy" id="34290"/>
    <lineage>
        <taxon>Eukaryota</taxon>
        <taxon>Viridiplantae</taxon>
        <taxon>Streptophyta</taxon>
        <taxon>Embryophyta</taxon>
        <taxon>Tracheophyta</taxon>
        <taxon>Spermatophyta</taxon>
        <taxon>Magnoliopsida</taxon>
        <taxon>eudicotyledons</taxon>
        <taxon>Gunneridae</taxon>
        <taxon>Pentapetalae</taxon>
        <taxon>rosids</taxon>
        <taxon>malvids</taxon>
        <taxon>Malvales</taxon>
        <taxon>Malvaceae</taxon>
        <taxon>Malvoideae</taxon>
        <taxon>Gossypium</taxon>
    </lineage>
</organism>
<name>A0A7J8XKJ1_GOSAI</name>
<evidence type="ECO:0000313" key="1">
    <source>
        <dbReference type="EMBL" id="MBA0687798.1"/>
    </source>
</evidence>
<evidence type="ECO:0000313" key="2">
    <source>
        <dbReference type="Proteomes" id="UP000593577"/>
    </source>
</evidence>